<dbReference type="SUPFAM" id="SSF53335">
    <property type="entry name" value="S-adenosyl-L-methionine-dependent methyltransferases"/>
    <property type="match status" value="1"/>
</dbReference>
<dbReference type="Proteomes" id="UP000216605">
    <property type="component" value="Unassembled WGS sequence"/>
</dbReference>
<feature type="coiled-coil region" evidence="8">
    <location>
        <begin position="644"/>
        <end position="671"/>
    </location>
</feature>
<evidence type="ECO:0000256" key="1">
    <source>
        <dbReference type="ARBA" id="ARBA00011900"/>
    </source>
</evidence>
<keyword evidence="4" id="KW-0949">S-adenosyl-L-methionine</keyword>
<comment type="caution">
    <text evidence="11">The sequence shown here is derived from an EMBL/GenBank/DDBJ whole genome shotgun (WGS) entry which is preliminary data.</text>
</comment>
<dbReference type="RefSeq" id="WP_094413030.1">
    <property type="nucleotide sequence ID" value="NZ_NOXV01000205.1"/>
</dbReference>
<evidence type="ECO:0000256" key="8">
    <source>
        <dbReference type="SAM" id="Coils"/>
    </source>
</evidence>
<evidence type="ECO:0000259" key="9">
    <source>
        <dbReference type="Pfam" id="PF07669"/>
    </source>
</evidence>
<name>A0A255ZGD7_9FLAO</name>
<evidence type="ECO:0000256" key="2">
    <source>
        <dbReference type="ARBA" id="ARBA00022603"/>
    </source>
</evidence>
<dbReference type="GO" id="GO:0032259">
    <property type="term" value="P:methylation"/>
    <property type="evidence" value="ECO:0007669"/>
    <property type="project" value="UniProtKB-KW"/>
</dbReference>
<dbReference type="OrthoDB" id="32195at2"/>
<dbReference type="InterPro" id="IPR029063">
    <property type="entry name" value="SAM-dependent_MTases_sf"/>
</dbReference>
<keyword evidence="2" id="KW-0489">Methyltransferase</keyword>
<protein>
    <recommendedName>
        <fullName evidence="1">site-specific DNA-methyltransferase (adenine-specific)</fullName>
        <ecNumber evidence="1">2.1.1.72</ecNumber>
    </recommendedName>
</protein>
<evidence type="ECO:0000313" key="12">
    <source>
        <dbReference type="Proteomes" id="UP000216605"/>
    </source>
</evidence>
<keyword evidence="8" id="KW-0175">Coiled coil</keyword>
<proteinExistence type="predicted"/>
<comment type="catalytic activity">
    <reaction evidence="7">
        <text>a 2'-deoxyadenosine in DNA + S-adenosyl-L-methionine = an N(6)-methyl-2'-deoxyadenosine in DNA + S-adenosyl-L-homocysteine + H(+)</text>
        <dbReference type="Rhea" id="RHEA:15197"/>
        <dbReference type="Rhea" id="RHEA-COMP:12418"/>
        <dbReference type="Rhea" id="RHEA-COMP:12419"/>
        <dbReference type="ChEBI" id="CHEBI:15378"/>
        <dbReference type="ChEBI" id="CHEBI:57856"/>
        <dbReference type="ChEBI" id="CHEBI:59789"/>
        <dbReference type="ChEBI" id="CHEBI:90615"/>
        <dbReference type="ChEBI" id="CHEBI:90616"/>
        <dbReference type="EC" id="2.1.1.72"/>
    </reaction>
</comment>
<dbReference type="InterPro" id="IPR050953">
    <property type="entry name" value="N4_N6_ade-DNA_methylase"/>
</dbReference>
<sequence>MDKKTLQNSILEKAYQPSTWLDVMKDYFGAKKFHQKPQTISLPNNDIAESAVELGSFYTTDERLVGMYEVHLTPKAWLDKNRVSLRNLLRQVYKYDVDGALIVFVQGEKWRFSFVSEIRTEEGKKETEPKRYTYLFGKGESCRTAAERFDKLKGKPIYLADLFDAFSVDKLNKDFFKSYKEFFEKFSAHLASNNDYRKIILGSKKKLEKGWQDDEAKPIRDFSKKLLGRIVFLQFLQKKGWMGVPASNEKWTGGDAKFLQNLFLNYADKEHFHSKALKTLFFETLNKKRSNHLAPSTLGANIKIPYLNGGLFDKDISYNHNIDFPADLFKNLLEFFESYNFTIDENDPYDSEVGIDPEMLGHIFENLLEENREKGAFYTPKEIVHYMCQESLIQYLRTYLPECTEDESPATKALENFIRNGIVGERNDKKNFVVQQAKRIEKLLDKVKICDPAIGSGAFPMGMLQEIFKAKTALDLTLDHAETKKQIIQNCIYGVDIENGAVEIARLRFWLALVVDEDTPQPLPNLDYKIMQGNSLLESFEGIDLSKVHTVSKTTTIYEPQKDIFGNIVDPQLKFTDVKVLQENNLQQLMQDFFNETDPEKKQKQRELINQTVHEHIDYNLELWQRSLERQIAEAPNANTPGLKAATKKKIEELYKQLDGLIEKRKKLYELQNAVNKPYFLWHLFFADVFEKGGFDIVIGNPPYIEHKKLKDIAYLLKDRYFVYSGATDISAYFFELGFNLLNKKGTLQYINSNKFFNTGWGKELRKYLLANTIQFLVNFEQVEVFEGVLVSSVIVGGKKEQPLKSHSIKYTEFYKDRNWKSIFQEHLNVNSKLIKQASFDASEWSFANETELILKRKIESKGDKIKDINGIEIKRGVTTGYDPAFIISDDISKELGSDIVKPLLKGREIKKYQINRNGLNLIFTRRGIDIKRYPVIENHLIQYKAELTPRTDDSQKIGRKTGDYQWFEIQDNTAYYPLFEQNKIIWPLTADKWGFALDTQKHYLSSGGFFLVSTEIPLKYILGVLNSKLIEYYFKFIGVMTAGGAYTLKKATIDELPLVKADKDIIEQVVRLVTTILELKKDKLHSSIFENKIDALVFHLYGLTEQEMLQVLDTFKDLSIKDRNQIQNEYWNIANNKFRLEL</sequence>
<dbReference type="Gene3D" id="3.40.50.150">
    <property type="entry name" value="Vaccinia Virus protein VP39"/>
    <property type="match status" value="2"/>
</dbReference>
<dbReference type="EMBL" id="NOXV01000205">
    <property type="protein sequence ID" value="OYQ40613.1"/>
    <property type="molecule type" value="Genomic_DNA"/>
</dbReference>
<evidence type="ECO:0000256" key="5">
    <source>
        <dbReference type="ARBA" id="ARBA00022747"/>
    </source>
</evidence>
<dbReference type="AlphaFoldDB" id="A0A255ZGD7"/>
<keyword evidence="6" id="KW-0238">DNA-binding</keyword>
<gene>
    <name evidence="11" type="ORF">CHU92_04490</name>
</gene>
<accession>A0A255ZGD7</accession>
<dbReference type="PROSITE" id="PS00092">
    <property type="entry name" value="N6_MTASE"/>
    <property type="match status" value="1"/>
</dbReference>
<dbReference type="GO" id="GO:0009307">
    <property type="term" value="P:DNA restriction-modification system"/>
    <property type="evidence" value="ECO:0007669"/>
    <property type="project" value="UniProtKB-KW"/>
</dbReference>
<dbReference type="PANTHER" id="PTHR33841:SF1">
    <property type="entry name" value="DNA METHYLTRANSFERASE A"/>
    <property type="match status" value="1"/>
</dbReference>
<dbReference type="InterPro" id="IPR025931">
    <property type="entry name" value="TaqI_C"/>
</dbReference>
<evidence type="ECO:0000313" key="11">
    <source>
        <dbReference type="EMBL" id="OYQ40613.1"/>
    </source>
</evidence>
<reference evidence="11 12" key="1">
    <citation type="submission" date="2017-07" db="EMBL/GenBank/DDBJ databases">
        <title>Flavobacterium cyanobacteriorum sp. nov., isolated from cyanobacterial aggregates in a eutrophic lake.</title>
        <authorList>
            <person name="Cai H."/>
        </authorList>
    </citation>
    <scope>NUCLEOTIDE SEQUENCE [LARGE SCALE GENOMIC DNA]</scope>
    <source>
        <strain evidence="11 12">TH021</strain>
    </source>
</reference>
<evidence type="ECO:0000256" key="7">
    <source>
        <dbReference type="ARBA" id="ARBA00047942"/>
    </source>
</evidence>
<evidence type="ECO:0000256" key="6">
    <source>
        <dbReference type="ARBA" id="ARBA00023125"/>
    </source>
</evidence>
<keyword evidence="5" id="KW-0680">Restriction system</keyword>
<dbReference type="InterPro" id="IPR002052">
    <property type="entry name" value="DNA_methylase_N6_adenine_CS"/>
</dbReference>
<keyword evidence="3" id="KW-0808">Transferase</keyword>
<dbReference type="GO" id="GO:0003677">
    <property type="term" value="F:DNA binding"/>
    <property type="evidence" value="ECO:0007669"/>
    <property type="project" value="UniProtKB-KW"/>
</dbReference>
<organism evidence="11 12">
    <name type="scientific">Flavobacterium cyanobacteriorum</name>
    <dbReference type="NCBI Taxonomy" id="2022802"/>
    <lineage>
        <taxon>Bacteria</taxon>
        <taxon>Pseudomonadati</taxon>
        <taxon>Bacteroidota</taxon>
        <taxon>Flavobacteriia</taxon>
        <taxon>Flavobacteriales</taxon>
        <taxon>Flavobacteriaceae</taxon>
        <taxon>Flavobacterium</taxon>
    </lineage>
</organism>
<evidence type="ECO:0000256" key="3">
    <source>
        <dbReference type="ARBA" id="ARBA00022679"/>
    </source>
</evidence>
<feature type="domain" description="Type II methyltransferase M.TaqI-like" evidence="9">
    <location>
        <begin position="490"/>
        <end position="786"/>
    </location>
</feature>
<dbReference type="PRINTS" id="PR00507">
    <property type="entry name" value="N12N6MTFRASE"/>
</dbReference>
<dbReference type="Pfam" id="PF12950">
    <property type="entry name" value="TaqI_C"/>
    <property type="match status" value="1"/>
</dbReference>
<dbReference type="GO" id="GO:0009007">
    <property type="term" value="F:site-specific DNA-methyltransferase (adenine-specific) activity"/>
    <property type="evidence" value="ECO:0007669"/>
    <property type="project" value="UniProtKB-EC"/>
</dbReference>
<dbReference type="Pfam" id="PF07669">
    <property type="entry name" value="Eco57I"/>
    <property type="match status" value="1"/>
</dbReference>
<keyword evidence="12" id="KW-1185">Reference proteome</keyword>
<dbReference type="InterPro" id="IPR011639">
    <property type="entry name" value="MethylTrfase_TaqI-like_dom"/>
</dbReference>
<dbReference type="PANTHER" id="PTHR33841">
    <property type="entry name" value="DNA METHYLTRANSFERASE YEEA-RELATED"/>
    <property type="match status" value="1"/>
</dbReference>
<evidence type="ECO:0000256" key="4">
    <source>
        <dbReference type="ARBA" id="ARBA00022691"/>
    </source>
</evidence>
<feature type="domain" description="TaqI-like C-terminal specificity" evidence="10">
    <location>
        <begin position="902"/>
        <end position="1059"/>
    </location>
</feature>
<dbReference type="EC" id="2.1.1.72" evidence="1"/>
<evidence type="ECO:0000259" key="10">
    <source>
        <dbReference type="Pfam" id="PF12950"/>
    </source>
</evidence>